<evidence type="ECO:0000256" key="2">
    <source>
        <dbReference type="ARBA" id="ARBA00022741"/>
    </source>
</evidence>
<keyword evidence="4" id="KW-0067">ATP-binding</keyword>
<dbReference type="InterPro" id="IPR036457">
    <property type="entry name" value="PPM-type-like_dom_sf"/>
</dbReference>
<feature type="domain" description="Protein kinase" evidence="6">
    <location>
        <begin position="271"/>
        <end position="538"/>
    </location>
</feature>
<reference evidence="8" key="1">
    <citation type="journal article" date="2014" name="Int. J. Syst. Evol. Microbiol.">
        <title>Complete genome of a new Firmicutes species belonging to the dominant human colonic microbiota ('Ruminococcus bicirculans') reveals two chromosomes and a selective capacity to utilize plant glucans.</title>
        <authorList>
            <consortium name="NISC Comparative Sequencing Program"/>
            <person name="Wegmann U."/>
            <person name="Louis P."/>
            <person name="Goesmann A."/>
            <person name="Henrissat B."/>
            <person name="Duncan S.H."/>
            <person name="Flint H.J."/>
        </authorList>
    </citation>
    <scope>NUCLEOTIDE SEQUENCE</scope>
    <source>
        <strain evidence="8">NBRC 102424</strain>
    </source>
</reference>
<dbReference type="InterPro" id="IPR001932">
    <property type="entry name" value="PPM-type_phosphatase-like_dom"/>
</dbReference>
<dbReference type="InterPro" id="IPR000719">
    <property type="entry name" value="Prot_kinase_dom"/>
</dbReference>
<sequence length="575" mass="64792">MVARLKVSVGQYSSRGIKADNQDAVGFYIPANLALLETKGIACAIADGLSSSNEGKQASQACVTGFMSDYFSTPDSWSVKQSGSKVLTAINTWLHGQSHQFKQADRGMASTFSAVVVKSTTAHIFHVGDSRIYLFRDGELEPITTDHRIRIDVNKEYLGRAFGVDYCLDIDYKSFAVQENDVFLLTTDGVHDVLPDKVLKQFLLAGAGAEPEQYAQQICDEALSAGSKDNISCQILTIEQLPTQDPDEVFAQLTALPFPPDLYEGVIIDGYRISRELHASSTSQLYLAVDTESGDKVVIKTPSVNFEDDPAYLERFLLEEWVGRRINNAHVVRTIEQKRPRRFLYYIMEYVDGKTLEQWLNDVGRLDLKTVREIVSQLVSAVRAFHRLDMLHQDLKPGNIMISRDGVVKLIDFGSTKIAGIADISTPVERSELLGTKHYTAPEYLLGRAGQAASDQFSLACIVYEMLTGQLPYAEKLAKVRAKQDLHRIEYQSINTLIHDIPSWVDKTLQKALQLYPERRYQALSEFETDLIKPNPAYLRDEKLPLMYRYPVKFWQICSLILLLLNCLCLYFLLK</sequence>
<evidence type="ECO:0000313" key="9">
    <source>
        <dbReference type="Proteomes" id="UP001161423"/>
    </source>
</evidence>
<organism evidence="8 9">
    <name type="scientific">Methylophaga thalassica</name>
    <dbReference type="NCBI Taxonomy" id="40223"/>
    <lineage>
        <taxon>Bacteria</taxon>
        <taxon>Pseudomonadati</taxon>
        <taxon>Pseudomonadota</taxon>
        <taxon>Gammaproteobacteria</taxon>
        <taxon>Thiotrichales</taxon>
        <taxon>Piscirickettsiaceae</taxon>
        <taxon>Methylophaga</taxon>
    </lineage>
</organism>
<dbReference type="PROSITE" id="PS51746">
    <property type="entry name" value="PPM_2"/>
    <property type="match status" value="1"/>
</dbReference>
<keyword evidence="9" id="KW-1185">Reference proteome</keyword>
<protein>
    <submittedName>
        <fullName evidence="8">Protein kinase</fullName>
    </submittedName>
</protein>
<evidence type="ECO:0000259" key="7">
    <source>
        <dbReference type="PROSITE" id="PS51746"/>
    </source>
</evidence>
<dbReference type="RefSeq" id="WP_284722920.1">
    <property type="nucleotide sequence ID" value="NZ_BSND01000005.1"/>
</dbReference>
<feature type="domain" description="PPM-type phosphatase" evidence="7">
    <location>
        <begin position="8"/>
        <end position="238"/>
    </location>
</feature>
<gene>
    <name evidence="8" type="ORF">GCM10007891_14470</name>
</gene>
<evidence type="ECO:0000259" key="6">
    <source>
        <dbReference type="PROSITE" id="PS50011"/>
    </source>
</evidence>
<dbReference type="SMART" id="SM00331">
    <property type="entry name" value="PP2C_SIG"/>
    <property type="match status" value="1"/>
</dbReference>
<dbReference type="EMBL" id="BSND01000005">
    <property type="protein sequence ID" value="GLP99593.1"/>
    <property type="molecule type" value="Genomic_DNA"/>
</dbReference>
<name>A0ABQ5TV15_9GAMM</name>
<evidence type="ECO:0000256" key="5">
    <source>
        <dbReference type="SAM" id="Phobius"/>
    </source>
</evidence>
<dbReference type="PANTHER" id="PTHR43289:SF6">
    <property type="entry name" value="SERINE_THREONINE-PROTEIN KINASE NEKL-3"/>
    <property type="match status" value="1"/>
</dbReference>
<dbReference type="SUPFAM" id="SSF81606">
    <property type="entry name" value="PP2C-like"/>
    <property type="match status" value="1"/>
</dbReference>
<dbReference type="CDD" id="cd00143">
    <property type="entry name" value="PP2Cc"/>
    <property type="match status" value="1"/>
</dbReference>
<dbReference type="CDD" id="cd14014">
    <property type="entry name" value="STKc_PknB_like"/>
    <property type="match status" value="1"/>
</dbReference>
<dbReference type="PROSITE" id="PS00108">
    <property type="entry name" value="PROTEIN_KINASE_ST"/>
    <property type="match status" value="1"/>
</dbReference>
<dbReference type="GO" id="GO:0016301">
    <property type="term" value="F:kinase activity"/>
    <property type="evidence" value="ECO:0007669"/>
    <property type="project" value="UniProtKB-KW"/>
</dbReference>
<dbReference type="Pfam" id="PF00069">
    <property type="entry name" value="Pkinase"/>
    <property type="match status" value="1"/>
</dbReference>
<dbReference type="Gene3D" id="3.60.40.10">
    <property type="entry name" value="PPM-type phosphatase domain"/>
    <property type="match status" value="1"/>
</dbReference>
<evidence type="ECO:0000256" key="4">
    <source>
        <dbReference type="ARBA" id="ARBA00022840"/>
    </source>
</evidence>
<accession>A0ABQ5TV15</accession>
<dbReference type="Gene3D" id="1.10.510.10">
    <property type="entry name" value="Transferase(Phosphotransferase) domain 1"/>
    <property type="match status" value="1"/>
</dbReference>
<keyword evidence="5" id="KW-1133">Transmembrane helix</keyword>
<comment type="caution">
    <text evidence="8">The sequence shown here is derived from an EMBL/GenBank/DDBJ whole genome shotgun (WGS) entry which is preliminary data.</text>
</comment>
<dbReference type="Gene3D" id="3.30.200.20">
    <property type="entry name" value="Phosphorylase Kinase, domain 1"/>
    <property type="match status" value="1"/>
</dbReference>
<evidence type="ECO:0000256" key="3">
    <source>
        <dbReference type="ARBA" id="ARBA00022777"/>
    </source>
</evidence>
<keyword evidence="5" id="KW-0472">Membrane</keyword>
<keyword evidence="2" id="KW-0547">Nucleotide-binding</keyword>
<feature type="transmembrane region" description="Helical" evidence="5">
    <location>
        <begin position="554"/>
        <end position="574"/>
    </location>
</feature>
<dbReference type="SUPFAM" id="SSF56112">
    <property type="entry name" value="Protein kinase-like (PK-like)"/>
    <property type="match status" value="1"/>
</dbReference>
<dbReference type="Proteomes" id="UP001161423">
    <property type="component" value="Unassembled WGS sequence"/>
</dbReference>
<dbReference type="SMART" id="SM00332">
    <property type="entry name" value="PP2Cc"/>
    <property type="match status" value="1"/>
</dbReference>
<dbReference type="SMART" id="SM00220">
    <property type="entry name" value="S_TKc"/>
    <property type="match status" value="1"/>
</dbReference>
<dbReference type="InterPro" id="IPR008271">
    <property type="entry name" value="Ser/Thr_kinase_AS"/>
</dbReference>
<dbReference type="Pfam" id="PF13672">
    <property type="entry name" value="PP2C_2"/>
    <property type="match status" value="1"/>
</dbReference>
<keyword evidence="1" id="KW-0808">Transferase</keyword>
<evidence type="ECO:0000256" key="1">
    <source>
        <dbReference type="ARBA" id="ARBA00022679"/>
    </source>
</evidence>
<keyword evidence="5" id="KW-0812">Transmembrane</keyword>
<reference evidence="8" key="2">
    <citation type="submission" date="2023-01" db="EMBL/GenBank/DDBJ databases">
        <title>Draft genome sequence of Methylophaga thalassica strain NBRC 102424.</title>
        <authorList>
            <person name="Sun Q."/>
            <person name="Mori K."/>
        </authorList>
    </citation>
    <scope>NUCLEOTIDE SEQUENCE</scope>
    <source>
        <strain evidence="8">NBRC 102424</strain>
    </source>
</reference>
<dbReference type="InterPro" id="IPR011009">
    <property type="entry name" value="Kinase-like_dom_sf"/>
</dbReference>
<dbReference type="PROSITE" id="PS50011">
    <property type="entry name" value="PROTEIN_KINASE_DOM"/>
    <property type="match status" value="1"/>
</dbReference>
<evidence type="ECO:0000313" key="8">
    <source>
        <dbReference type="EMBL" id="GLP99593.1"/>
    </source>
</evidence>
<proteinExistence type="predicted"/>
<dbReference type="PANTHER" id="PTHR43289">
    <property type="entry name" value="MITOGEN-ACTIVATED PROTEIN KINASE KINASE KINASE 20-RELATED"/>
    <property type="match status" value="1"/>
</dbReference>
<keyword evidence="3 8" id="KW-0418">Kinase</keyword>